<keyword evidence="3" id="KW-1185">Reference proteome</keyword>
<dbReference type="Proteomes" id="UP000294933">
    <property type="component" value="Unassembled WGS sequence"/>
</dbReference>
<feature type="transmembrane region" description="Helical" evidence="1">
    <location>
        <begin position="163"/>
        <end position="183"/>
    </location>
</feature>
<evidence type="ECO:0000313" key="2">
    <source>
        <dbReference type="EMBL" id="TDL24421.1"/>
    </source>
</evidence>
<keyword evidence="1" id="KW-1133">Transmembrane helix</keyword>
<accession>A0A4Y7QAY6</accession>
<organism evidence="2 3">
    <name type="scientific">Rickenella mellea</name>
    <dbReference type="NCBI Taxonomy" id="50990"/>
    <lineage>
        <taxon>Eukaryota</taxon>
        <taxon>Fungi</taxon>
        <taxon>Dikarya</taxon>
        <taxon>Basidiomycota</taxon>
        <taxon>Agaricomycotina</taxon>
        <taxon>Agaricomycetes</taxon>
        <taxon>Hymenochaetales</taxon>
        <taxon>Rickenellaceae</taxon>
        <taxon>Rickenella</taxon>
    </lineage>
</organism>
<keyword evidence="1" id="KW-0812">Transmembrane</keyword>
<sequence length="258" mass="27396">MSLPSPINFLPIAGVVPCKPYTFTFSYTETNEQHVKGGKNTLSAWLGDATTGTSMPTVGTGGAVYPGYWQLDWNPVRASAGEYFITAAVLSNSNATYTTKNQLFTIDAGSDESCINATATATLMSIVLEPGAGAATATPLPSLIPVTASSSTERTQLARAAKAGLAVGIIVIFFGLLAAILFVRRRRAARAQKARVPELPAYVPELPAYATVVPVGTLMAEKEKTDMDSKSELGPSLDYDRESLRSVPPVYIYHQGDV</sequence>
<evidence type="ECO:0008006" key="4">
    <source>
        <dbReference type="Google" id="ProtNLM"/>
    </source>
</evidence>
<keyword evidence="1" id="KW-0472">Membrane</keyword>
<dbReference type="EMBL" id="ML170166">
    <property type="protein sequence ID" value="TDL24421.1"/>
    <property type="molecule type" value="Genomic_DNA"/>
</dbReference>
<evidence type="ECO:0000313" key="3">
    <source>
        <dbReference type="Proteomes" id="UP000294933"/>
    </source>
</evidence>
<evidence type="ECO:0000256" key="1">
    <source>
        <dbReference type="SAM" id="Phobius"/>
    </source>
</evidence>
<dbReference type="VEuPathDB" id="FungiDB:BD410DRAFT_785886"/>
<dbReference type="AlphaFoldDB" id="A0A4Y7QAY6"/>
<reference evidence="2 3" key="1">
    <citation type="submission" date="2018-06" db="EMBL/GenBank/DDBJ databases">
        <title>A transcriptomic atlas of mushroom development highlights an independent origin of complex multicellularity.</title>
        <authorList>
            <consortium name="DOE Joint Genome Institute"/>
            <person name="Krizsan K."/>
            <person name="Almasi E."/>
            <person name="Merenyi Z."/>
            <person name="Sahu N."/>
            <person name="Viragh M."/>
            <person name="Koszo T."/>
            <person name="Mondo S."/>
            <person name="Kiss B."/>
            <person name="Balint B."/>
            <person name="Kues U."/>
            <person name="Barry K."/>
            <person name="Hegedus J.C."/>
            <person name="Henrissat B."/>
            <person name="Johnson J."/>
            <person name="Lipzen A."/>
            <person name="Ohm R."/>
            <person name="Nagy I."/>
            <person name="Pangilinan J."/>
            <person name="Yan J."/>
            <person name="Xiong Y."/>
            <person name="Grigoriev I.V."/>
            <person name="Hibbett D.S."/>
            <person name="Nagy L.G."/>
        </authorList>
    </citation>
    <scope>NUCLEOTIDE SEQUENCE [LARGE SCALE GENOMIC DNA]</scope>
    <source>
        <strain evidence="2 3">SZMC22713</strain>
    </source>
</reference>
<name>A0A4Y7QAY6_9AGAM</name>
<protein>
    <recommendedName>
        <fullName evidence="4">Mid2 domain-containing protein</fullName>
    </recommendedName>
</protein>
<gene>
    <name evidence="2" type="ORF">BD410DRAFT_785886</name>
</gene>
<proteinExistence type="predicted"/>